<dbReference type="RefSeq" id="WP_059743743.1">
    <property type="nucleotide sequence ID" value="NZ_LRDC01000001.1"/>
</dbReference>
<proteinExistence type="predicted"/>
<dbReference type="Pfam" id="PF09722">
    <property type="entry name" value="Xre_MbcA_ParS_C"/>
    <property type="match status" value="1"/>
</dbReference>
<dbReference type="Proteomes" id="UP000055702">
    <property type="component" value="Unassembled WGS sequence"/>
</dbReference>
<protein>
    <recommendedName>
        <fullName evidence="1">Antitoxin Xre/MbcA/ParS-like toxin-binding domain-containing protein</fullName>
    </recommendedName>
</protein>
<dbReference type="AlphaFoldDB" id="A0A106C2V4"/>
<dbReference type="NCBIfam" id="TIGR02293">
    <property type="entry name" value="TAS_TIGR02293"/>
    <property type="match status" value="1"/>
</dbReference>
<sequence>MYQKAFYILGGKDFDFNDDSLLNIIQFLKIGLPEAMLDEAARLMGLNKKHVTLLIGKASGNTSLKFGCRLSPNQSERMLMIIEVLAQAEQYYGNNAAALKWLNTPNLQLYNETPLNYLDTVMGIKLVSEELNKLSHGMTA</sequence>
<accession>A0A106C2V4</accession>
<dbReference type="InterPro" id="IPR011979">
    <property type="entry name" value="Antitox_Xre"/>
</dbReference>
<name>A0A106C2V4_SHEFR</name>
<reference evidence="2 3" key="1">
    <citation type="submission" date="2016-01" db="EMBL/GenBank/DDBJ databases">
        <title>Draft genome of the antarctic isolate Shewanella frigidimarina Ag06-30.</title>
        <authorList>
            <person name="Parmeciano Di Noto G."/>
            <person name="Vazquez S."/>
            <person name="Mac Cormack W."/>
            <person name="Iriarte A."/>
            <person name="Quiroga C."/>
        </authorList>
    </citation>
    <scope>NUCLEOTIDE SEQUENCE [LARGE SCALE GENOMIC DNA]</scope>
    <source>
        <strain evidence="2 3">Ag06-30</strain>
    </source>
</reference>
<feature type="domain" description="Antitoxin Xre/MbcA/ParS-like toxin-binding" evidence="1">
    <location>
        <begin position="87"/>
        <end position="137"/>
    </location>
</feature>
<dbReference type="EMBL" id="LRDC01000001">
    <property type="protein sequence ID" value="KVX03216.1"/>
    <property type="molecule type" value="Genomic_DNA"/>
</dbReference>
<organism evidence="2">
    <name type="scientific">Shewanella frigidimarina</name>
    <dbReference type="NCBI Taxonomy" id="56812"/>
    <lineage>
        <taxon>Bacteria</taxon>
        <taxon>Pseudomonadati</taxon>
        <taxon>Pseudomonadota</taxon>
        <taxon>Gammaproteobacteria</taxon>
        <taxon>Alteromonadales</taxon>
        <taxon>Shewanellaceae</taxon>
        <taxon>Shewanella</taxon>
    </lineage>
</organism>
<dbReference type="InterPro" id="IPR024467">
    <property type="entry name" value="Xre/MbcA/ParS-like_toxin-bd"/>
</dbReference>
<evidence type="ECO:0000313" key="2">
    <source>
        <dbReference type="EMBL" id="KVX03216.1"/>
    </source>
</evidence>
<evidence type="ECO:0000313" key="3">
    <source>
        <dbReference type="Proteomes" id="UP000055702"/>
    </source>
</evidence>
<gene>
    <name evidence="2" type="ORF">AWJ07_01190</name>
</gene>
<comment type="caution">
    <text evidence="2">The sequence shown here is derived from an EMBL/GenBank/DDBJ whole genome shotgun (WGS) entry which is preliminary data.</text>
</comment>
<evidence type="ECO:0000259" key="1">
    <source>
        <dbReference type="Pfam" id="PF09722"/>
    </source>
</evidence>